<dbReference type="GO" id="GO:0044208">
    <property type="term" value="P:'de novo' AMP biosynthetic process"/>
    <property type="evidence" value="ECO:0007669"/>
    <property type="project" value="UniProtKB-UniPathway"/>
</dbReference>
<dbReference type="InterPro" id="IPR020557">
    <property type="entry name" value="Fumarate_lyase_CS"/>
</dbReference>
<dbReference type="NCBIfam" id="TIGR00928">
    <property type="entry name" value="purB"/>
    <property type="match status" value="1"/>
</dbReference>
<dbReference type="InterPro" id="IPR019468">
    <property type="entry name" value="AdenyloSucc_lyase_C"/>
</dbReference>
<dbReference type="eggNOG" id="COG0015">
    <property type="taxonomic scope" value="Bacteria"/>
</dbReference>
<evidence type="ECO:0000256" key="8">
    <source>
        <dbReference type="ARBA" id="ARBA00024477"/>
    </source>
</evidence>
<organism evidence="14">
    <name type="scientific">Solibacter usitatus (strain Ellin6076)</name>
    <dbReference type="NCBI Taxonomy" id="234267"/>
    <lineage>
        <taxon>Bacteria</taxon>
        <taxon>Pseudomonadati</taxon>
        <taxon>Acidobacteriota</taxon>
        <taxon>Terriglobia</taxon>
        <taxon>Bryobacterales</taxon>
        <taxon>Solibacteraceae</taxon>
        <taxon>Candidatus Solibacter</taxon>
    </lineage>
</organism>
<evidence type="ECO:0000256" key="6">
    <source>
        <dbReference type="ARBA" id="ARBA00022755"/>
    </source>
</evidence>
<comment type="pathway">
    <text evidence="1 12">Purine metabolism; IMP biosynthesis via de novo pathway; 5-amino-1-(5-phospho-D-ribosyl)imidazole-4-carboxamide from 5-amino-1-(5-phospho-D-ribosyl)imidazole-4-carboxylate: step 2/2.</text>
</comment>
<keyword evidence="6 12" id="KW-0658">Purine biosynthesis</keyword>
<proteinExistence type="inferred from homology"/>
<dbReference type="PROSITE" id="PS00163">
    <property type="entry name" value="FUMARATE_LYASES"/>
    <property type="match status" value="1"/>
</dbReference>
<name>Q024Z9_SOLUE</name>
<dbReference type="InterPro" id="IPR000362">
    <property type="entry name" value="Fumarate_lyase_fam"/>
</dbReference>
<comment type="similarity">
    <text evidence="3 12">Belongs to the lyase 1 family. Adenylosuccinate lyase subfamily.</text>
</comment>
<dbReference type="Gene3D" id="1.20.200.10">
    <property type="entry name" value="Fumarase/aspartase (Central domain)"/>
    <property type="match status" value="1"/>
</dbReference>
<dbReference type="HOGENOM" id="CLU_030949_0_1_0"/>
<feature type="domain" description="Adenylosuccinate lyase C-terminal" evidence="13">
    <location>
        <begin position="354"/>
        <end position="434"/>
    </location>
</feature>
<evidence type="ECO:0000256" key="9">
    <source>
        <dbReference type="ARBA" id="ARBA00030717"/>
    </source>
</evidence>
<dbReference type="Pfam" id="PF00206">
    <property type="entry name" value="Lyase_1"/>
    <property type="match status" value="1"/>
</dbReference>
<dbReference type="FunCoup" id="Q024Z9">
    <property type="interactions" value="637"/>
</dbReference>
<dbReference type="InterPro" id="IPR004769">
    <property type="entry name" value="Pur_lyase"/>
</dbReference>
<sequence length="437" mass="48890">MISRYTRPEMGRIWSDQNKFQQWLEVELAASEALAELGVVPAGAARLLREHAGFDVARIHEIEKEVKHDVIAFTTAVAETMKARGHAEASRWFHYGLTSNDVVDTAQALCLQQASAILLKDLAGLREVLKRRALEFQHTVQIGRTHGVHAEPITFGLKLAIWYEEAGRNLARLSAAAEDVRVGKTSGAVGTFGHIDPETEEMICARLNLKPAPVASQVIQRDRHANFVAALALTTALCEKIALEVRHLQRTEVREAEEYFAKGQKGSSAMPHKRNPVTCEQICGLARVVRGNVTPALEDVALWHERDISHSSVERVILPDSTILTDYLLEKTTKLVDQLLVYPERMRRNLDLTRGLVFSGQLLLDLAAAGMLREQAYRLVQSHAMRAWEEEGDFRAAIEADPDIAAVLTRDKIAEAFSLERQLRNIDKIFTRVFGRT</sequence>
<dbReference type="OrthoDB" id="9768878at2"/>
<reference evidence="14" key="1">
    <citation type="submission" date="2006-10" db="EMBL/GenBank/DDBJ databases">
        <title>Complete sequence of Solibacter usitatus Ellin6076.</title>
        <authorList>
            <consortium name="US DOE Joint Genome Institute"/>
            <person name="Copeland A."/>
            <person name="Lucas S."/>
            <person name="Lapidus A."/>
            <person name="Barry K."/>
            <person name="Detter J.C."/>
            <person name="Glavina del Rio T."/>
            <person name="Hammon N."/>
            <person name="Israni S."/>
            <person name="Dalin E."/>
            <person name="Tice H."/>
            <person name="Pitluck S."/>
            <person name="Thompson L.S."/>
            <person name="Brettin T."/>
            <person name="Bruce D."/>
            <person name="Han C."/>
            <person name="Tapia R."/>
            <person name="Gilna P."/>
            <person name="Schmutz J."/>
            <person name="Larimer F."/>
            <person name="Land M."/>
            <person name="Hauser L."/>
            <person name="Kyrpides N."/>
            <person name="Mikhailova N."/>
            <person name="Janssen P.H."/>
            <person name="Kuske C.R."/>
            <person name="Richardson P."/>
        </authorList>
    </citation>
    <scope>NUCLEOTIDE SEQUENCE</scope>
    <source>
        <strain evidence="14">Ellin6076</strain>
    </source>
</reference>
<evidence type="ECO:0000313" key="14">
    <source>
        <dbReference type="EMBL" id="ABJ83427.1"/>
    </source>
</evidence>
<evidence type="ECO:0000259" key="13">
    <source>
        <dbReference type="SMART" id="SM00998"/>
    </source>
</evidence>
<protein>
    <recommendedName>
        <fullName evidence="5 11">Adenylosuccinate lyase</fullName>
        <shortName evidence="12">ASL</shortName>
        <ecNumber evidence="4 11">4.3.2.2</ecNumber>
    </recommendedName>
    <alternativeName>
        <fullName evidence="9 12">Adenylosuccinase</fullName>
    </alternativeName>
</protein>
<dbReference type="STRING" id="234267.Acid_2438"/>
<dbReference type="Pfam" id="PF10397">
    <property type="entry name" value="ADSL_C"/>
    <property type="match status" value="1"/>
</dbReference>
<dbReference type="UniPathway" id="UPA00074">
    <property type="reaction ID" value="UER00132"/>
</dbReference>
<evidence type="ECO:0000256" key="1">
    <source>
        <dbReference type="ARBA" id="ARBA00004706"/>
    </source>
</evidence>
<dbReference type="SMART" id="SM00998">
    <property type="entry name" value="ADSL_C"/>
    <property type="match status" value="1"/>
</dbReference>
<evidence type="ECO:0000256" key="5">
    <source>
        <dbReference type="ARBA" id="ARBA00017058"/>
    </source>
</evidence>
<dbReference type="InterPro" id="IPR022761">
    <property type="entry name" value="Fumarate_lyase_N"/>
</dbReference>
<dbReference type="Gene3D" id="1.10.275.10">
    <property type="entry name" value="Fumarase/aspartase (N-terminal domain)"/>
    <property type="match status" value="1"/>
</dbReference>
<dbReference type="FunFam" id="1.20.200.10:FF:000008">
    <property type="entry name" value="Adenylosuccinate lyase"/>
    <property type="match status" value="1"/>
</dbReference>
<dbReference type="GO" id="GO:0005829">
    <property type="term" value="C:cytosol"/>
    <property type="evidence" value="ECO:0007669"/>
    <property type="project" value="TreeGrafter"/>
</dbReference>
<evidence type="ECO:0000256" key="12">
    <source>
        <dbReference type="RuleBase" id="RU361172"/>
    </source>
</evidence>
<dbReference type="PANTHER" id="PTHR43172">
    <property type="entry name" value="ADENYLOSUCCINATE LYASE"/>
    <property type="match status" value="1"/>
</dbReference>
<evidence type="ECO:0000256" key="7">
    <source>
        <dbReference type="ARBA" id="ARBA00023239"/>
    </source>
</evidence>
<comment type="pathway">
    <text evidence="2 12">Purine metabolism; AMP biosynthesis via de novo pathway; AMP from IMP: step 2/2.</text>
</comment>
<dbReference type="FunFam" id="1.10.40.30:FF:000007">
    <property type="entry name" value="Adenylosuccinate lyase"/>
    <property type="match status" value="1"/>
</dbReference>
<evidence type="ECO:0000256" key="10">
    <source>
        <dbReference type="ARBA" id="ARBA00049115"/>
    </source>
</evidence>
<dbReference type="InterPro" id="IPR024083">
    <property type="entry name" value="Fumarase/histidase_N"/>
</dbReference>
<dbReference type="Gene3D" id="1.10.40.30">
    <property type="entry name" value="Fumarase/aspartase (C-terminal domain)"/>
    <property type="match status" value="1"/>
</dbReference>
<gene>
    <name evidence="14" type="ordered locus">Acid_2438</name>
</gene>
<dbReference type="GO" id="GO:0004018">
    <property type="term" value="F:N6-(1,2-dicarboxyethyl)AMP AMP-lyase (fumarate-forming) activity"/>
    <property type="evidence" value="ECO:0007669"/>
    <property type="project" value="UniProtKB-UniRule"/>
</dbReference>
<dbReference type="GO" id="GO:0070626">
    <property type="term" value="F:(S)-2-(5-amino-1-(5-phospho-D-ribosyl)imidazole-4-carboxamido) succinate lyase (fumarate-forming) activity"/>
    <property type="evidence" value="ECO:0007669"/>
    <property type="project" value="TreeGrafter"/>
</dbReference>
<dbReference type="EC" id="4.3.2.2" evidence="4 11"/>
<keyword evidence="7 12" id="KW-0456">Lyase</keyword>
<dbReference type="CDD" id="cd01360">
    <property type="entry name" value="Adenylsuccinate_lyase_1"/>
    <property type="match status" value="1"/>
</dbReference>
<dbReference type="PRINTS" id="PR00149">
    <property type="entry name" value="FUMRATELYASE"/>
</dbReference>
<dbReference type="UniPathway" id="UPA00075">
    <property type="reaction ID" value="UER00336"/>
</dbReference>
<dbReference type="PANTHER" id="PTHR43172:SF1">
    <property type="entry name" value="ADENYLOSUCCINATE LYASE"/>
    <property type="match status" value="1"/>
</dbReference>
<dbReference type="InterPro" id="IPR008948">
    <property type="entry name" value="L-Aspartase-like"/>
</dbReference>
<evidence type="ECO:0000256" key="3">
    <source>
        <dbReference type="ARBA" id="ARBA00008273"/>
    </source>
</evidence>
<dbReference type="InParanoid" id="Q024Z9"/>
<comment type="catalytic activity">
    <reaction evidence="8">
        <text>(2S)-2-[5-amino-1-(5-phospho-beta-D-ribosyl)imidazole-4-carboxamido]succinate = 5-amino-1-(5-phospho-beta-D-ribosyl)imidazole-4-carboxamide + fumarate</text>
        <dbReference type="Rhea" id="RHEA:23920"/>
        <dbReference type="ChEBI" id="CHEBI:29806"/>
        <dbReference type="ChEBI" id="CHEBI:58443"/>
        <dbReference type="ChEBI" id="CHEBI:58475"/>
        <dbReference type="EC" id="4.3.2.2"/>
    </reaction>
    <physiologicalReaction direction="left-to-right" evidence="8">
        <dbReference type="Rhea" id="RHEA:23921"/>
    </physiologicalReaction>
</comment>
<accession>Q024Z9</accession>
<dbReference type="SUPFAM" id="SSF48557">
    <property type="entry name" value="L-aspartase-like"/>
    <property type="match status" value="1"/>
</dbReference>
<evidence type="ECO:0000256" key="4">
    <source>
        <dbReference type="ARBA" id="ARBA00012339"/>
    </source>
</evidence>
<evidence type="ECO:0000256" key="11">
    <source>
        <dbReference type="NCBIfam" id="TIGR00928"/>
    </source>
</evidence>
<dbReference type="AlphaFoldDB" id="Q024Z9"/>
<dbReference type="GO" id="GO:0006189">
    <property type="term" value="P:'de novo' IMP biosynthetic process"/>
    <property type="evidence" value="ECO:0007669"/>
    <property type="project" value="UniProtKB-UniPathway"/>
</dbReference>
<comment type="catalytic activity">
    <reaction evidence="10">
        <text>N(6)-(1,2-dicarboxyethyl)-AMP = fumarate + AMP</text>
        <dbReference type="Rhea" id="RHEA:16853"/>
        <dbReference type="ChEBI" id="CHEBI:29806"/>
        <dbReference type="ChEBI" id="CHEBI:57567"/>
        <dbReference type="ChEBI" id="CHEBI:456215"/>
        <dbReference type="EC" id="4.3.2.2"/>
    </reaction>
    <physiologicalReaction direction="left-to-right" evidence="10">
        <dbReference type="Rhea" id="RHEA:16854"/>
    </physiologicalReaction>
</comment>
<dbReference type="PRINTS" id="PR00145">
    <property type="entry name" value="ARGSUCLYASE"/>
</dbReference>
<dbReference type="KEGG" id="sus:Acid_2438"/>
<dbReference type="EMBL" id="CP000473">
    <property type="protein sequence ID" value="ABJ83427.1"/>
    <property type="molecule type" value="Genomic_DNA"/>
</dbReference>
<evidence type="ECO:0000256" key="2">
    <source>
        <dbReference type="ARBA" id="ARBA00004734"/>
    </source>
</evidence>